<keyword evidence="3" id="KW-1185">Reference proteome</keyword>
<sequence>MPGWRLISRAWRIAPRQLQRRHLSTPSIEHIRVPCASSGAITLSLHNISQHHATAPLAIFIPPFSPPGAEPTPLPPCLRDHPAAVLNYRWPLQGEEDPESPLHWPTPLHDVLFGYSWLAANLGVTRNDTAGPPDTTPGPVSRSAYVFGSYLGASLAAGLALTESHFANPLQPMTVRGLIAHNGIYNWTMFLPDHPIHKPKPKPPSAKGRRRGLLPLSTLDDDTPPTPTEEDGVFAELKHHAPALFSAPAHLFDPFASACLFFHSPNLHVPDDFTTPLAASTSDWTNAIDALATQTPPGGQPQTTTSAAAANAHAHAHDPDSADALLAHATLLAKQARPPRKGYMVFPPRQSTLRLPDALLLYDAPRKPG</sequence>
<feature type="non-terminal residue" evidence="2">
    <location>
        <position position="369"/>
    </location>
</feature>
<dbReference type="EMBL" id="MU853407">
    <property type="protein sequence ID" value="KAK4134986.1"/>
    <property type="molecule type" value="Genomic_DNA"/>
</dbReference>
<reference evidence="2" key="1">
    <citation type="journal article" date="2023" name="Mol. Phylogenet. Evol.">
        <title>Genome-scale phylogeny and comparative genomics of the fungal order Sordariales.</title>
        <authorList>
            <person name="Hensen N."/>
            <person name="Bonometti L."/>
            <person name="Westerberg I."/>
            <person name="Brannstrom I.O."/>
            <person name="Guillou S."/>
            <person name="Cros-Aarteil S."/>
            <person name="Calhoun S."/>
            <person name="Haridas S."/>
            <person name="Kuo A."/>
            <person name="Mondo S."/>
            <person name="Pangilinan J."/>
            <person name="Riley R."/>
            <person name="LaButti K."/>
            <person name="Andreopoulos B."/>
            <person name="Lipzen A."/>
            <person name="Chen C."/>
            <person name="Yan M."/>
            <person name="Daum C."/>
            <person name="Ng V."/>
            <person name="Clum A."/>
            <person name="Steindorff A."/>
            <person name="Ohm R.A."/>
            <person name="Martin F."/>
            <person name="Silar P."/>
            <person name="Natvig D.O."/>
            <person name="Lalanne C."/>
            <person name="Gautier V."/>
            <person name="Ament-Velasquez S.L."/>
            <person name="Kruys A."/>
            <person name="Hutchinson M.I."/>
            <person name="Powell A.J."/>
            <person name="Barry K."/>
            <person name="Miller A.N."/>
            <person name="Grigoriev I.V."/>
            <person name="Debuchy R."/>
            <person name="Gladieux P."/>
            <person name="Hiltunen Thoren M."/>
            <person name="Johannesson H."/>
        </authorList>
    </citation>
    <scope>NUCLEOTIDE SEQUENCE</scope>
    <source>
        <strain evidence="2">CBS 123565</strain>
    </source>
</reference>
<evidence type="ECO:0000313" key="2">
    <source>
        <dbReference type="EMBL" id="KAK4134986.1"/>
    </source>
</evidence>
<organism evidence="2 3">
    <name type="scientific">Trichocladium antarcticum</name>
    <dbReference type="NCBI Taxonomy" id="1450529"/>
    <lineage>
        <taxon>Eukaryota</taxon>
        <taxon>Fungi</taxon>
        <taxon>Dikarya</taxon>
        <taxon>Ascomycota</taxon>
        <taxon>Pezizomycotina</taxon>
        <taxon>Sordariomycetes</taxon>
        <taxon>Sordariomycetidae</taxon>
        <taxon>Sordariales</taxon>
        <taxon>Chaetomiaceae</taxon>
        <taxon>Trichocladium</taxon>
    </lineage>
</organism>
<feature type="region of interest" description="Disordered" evidence="1">
    <location>
        <begin position="292"/>
        <end position="319"/>
    </location>
</feature>
<comment type="caution">
    <text evidence="2">The sequence shown here is derived from an EMBL/GenBank/DDBJ whole genome shotgun (WGS) entry which is preliminary data.</text>
</comment>
<dbReference type="Gene3D" id="3.40.50.1820">
    <property type="entry name" value="alpha/beta hydrolase"/>
    <property type="match status" value="1"/>
</dbReference>
<dbReference type="Proteomes" id="UP001304895">
    <property type="component" value="Unassembled WGS sequence"/>
</dbReference>
<accession>A0AAN6UNJ0</accession>
<dbReference type="InterPro" id="IPR029058">
    <property type="entry name" value="AB_hydrolase_fold"/>
</dbReference>
<feature type="region of interest" description="Disordered" evidence="1">
    <location>
        <begin position="196"/>
        <end position="229"/>
    </location>
</feature>
<feature type="compositionally biased region" description="Low complexity" evidence="1">
    <location>
        <begin position="293"/>
        <end position="313"/>
    </location>
</feature>
<reference evidence="2" key="2">
    <citation type="submission" date="2023-05" db="EMBL/GenBank/DDBJ databases">
        <authorList>
            <consortium name="Lawrence Berkeley National Laboratory"/>
            <person name="Steindorff A."/>
            <person name="Hensen N."/>
            <person name="Bonometti L."/>
            <person name="Westerberg I."/>
            <person name="Brannstrom I.O."/>
            <person name="Guillou S."/>
            <person name="Cros-Aarteil S."/>
            <person name="Calhoun S."/>
            <person name="Haridas S."/>
            <person name="Kuo A."/>
            <person name="Mondo S."/>
            <person name="Pangilinan J."/>
            <person name="Riley R."/>
            <person name="Labutti K."/>
            <person name="Andreopoulos B."/>
            <person name="Lipzen A."/>
            <person name="Chen C."/>
            <person name="Yanf M."/>
            <person name="Daum C."/>
            <person name="Ng V."/>
            <person name="Clum A."/>
            <person name="Ohm R."/>
            <person name="Martin F."/>
            <person name="Silar P."/>
            <person name="Natvig D."/>
            <person name="Lalanne C."/>
            <person name="Gautier V."/>
            <person name="Ament-Velasquez S.L."/>
            <person name="Kruys A."/>
            <person name="Hutchinson M.I."/>
            <person name="Powell A.J."/>
            <person name="Barry K."/>
            <person name="Miller A.N."/>
            <person name="Grigoriev I.V."/>
            <person name="Debuchy R."/>
            <person name="Gladieux P."/>
            <person name="Thoren M.H."/>
            <person name="Johannesson H."/>
        </authorList>
    </citation>
    <scope>NUCLEOTIDE SEQUENCE</scope>
    <source>
        <strain evidence="2">CBS 123565</strain>
    </source>
</reference>
<evidence type="ECO:0000313" key="3">
    <source>
        <dbReference type="Proteomes" id="UP001304895"/>
    </source>
</evidence>
<feature type="compositionally biased region" description="Acidic residues" evidence="1">
    <location>
        <begin position="219"/>
        <end position="229"/>
    </location>
</feature>
<gene>
    <name evidence="2" type="ORF">BT67DRAFT_288634</name>
</gene>
<name>A0AAN6UNJ0_9PEZI</name>
<protein>
    <submittedName>
        <fullName evidence="2">Uncharacterized protein</fullName>
    </submittedName>
</protein>
<dbReference type="AlphaFoldDB" id="A0AAN6UNJ0"/>
<dbReference type="SUPFAM" id="SSF53474">
    <property type="entry name" value="alpha/beta-Hydrolases"/>
    <property type="match status" value="1"/>
</dbReference>
<feature type="compositionally biased region" description="Basic residues" evidence="1">
    <location>
        <begin position="197"/>
        <end position="212"/>
    </location>
</feature>
<proteinExistence type="predicted"/>
<evidence type="ECO:0000256" key="1">
    <source>
        <dbReference type="SAM" id="MobiDB-lite"/>
    </source>
</evidence>